<organism evidence="2 3">
    <name type="scientific">Spirosoma oryzae</name>
    <dbReference type="NCBI Taxonomy" id="1469603"/>
    <lineage>
        <taxon>Bacteria</taxon>
        <taxon>Pseudomonadati</taxon>
        <taxon>Bacteroidota</taxon>
        <taxon>Cytophagia</taxon>
        <taxon>Cytophagales</taxon>
        <taxon>Cytophagaceae</taxon>
        <taxon>Spirosoma</taxon>
    </lineage>
</organism>
<dbReference type="OrthoDB" id="597986at2"/>
<dbReference type="Proteomes" id="UP000238375">
    <property type="component" value="Unassembled WGS sequence"/>
</dbReference>
<dbReference type="InterPro" id="IPR002716">
    <property type="entry name" value="PIN_dom"/>
</dbReference>
<reference evidence="2 3" key="1">
    <citation type="submission" date="2018-03" db="EMBL/GenBank/DDBJ databases">
        <title>Genomic Encyclopedia of Archaeal and Bacterial Type Strains, Phase II (KMG-II): from individual species to whole genera.</title>
        <authorList>
            <person name="Goeker M."/>
        </authorList>
    </citation>
    <scope>NUCLEOTIDE SEQUENCE [LARGE SCALE GENOMIC DNA]</scope>
    <source>
        <strain evidence="2 3">DSM 28354</strain>
    </source>
</reference>
<name>A0A2T0SVX3_9BACT</name>
<dbReference type="InterPro" id="IPR029060">
    <property type="entry name" value="PIN-like_dom_sf"/>
</dbReference>
<proteinExistence type="predicted"/>
<dbReference type="Pfam" id="PF13470">
    <property type="entry name" value="PIN_3"/>
    <property type="match status" value="1"/>
</dbReference>
<protein>
    <recommendedName>
        <fullName evidence="1">PIN domain-containing protein</fullName>
    </recommendedName>
</protein>
<dbReference type="EMBL" id="PVTE01000010">
    <property type="protein sequence ID" value="PRY37540.1"/>
    <property type="molecule type" value="Genomic_DNA"/>
</dbReference>
<dbReference type="AlphaFoldDB" id="A0A2T0SVX3"/>
<comment type="caution">
    <text evidence="2">The sequence shown here is derived from an EMBL/GenBank/DDBJ whole genome shotgun (WGS) entry which is preliminary data.</text>
</comment>
<sequence>MPGNKARLIVDTNLWISFLLTNNYVKLDQLLNKQLATLLFSDRLFAEFIDVACRPKFRKFFSLDDLNELTYQLRNRAEFIDVSSVVVECRDEKDDFLLALAVDGRATHLITGDKDLLDMQQFRETRILTIAEYLVGGPE</sequence>
<evidence type="ECO:0000313" key="2">
    <source>
        <dbReference type="EMBL" id="PRY37540.1"/>
    </source>
</evidence>
<evidence type="ECO:0000259" key="1">
    <source>
        <dbReference type="Pfam" id="PF13470"/>
    </source>
</evidence>
<gene>
    <name evidence="2" type="ORF">CLV58_1109</name>
</gene>
<dbReference type="PANTHER" id="PTHR34610:SF3">
    <property type="entry name" value="SSL7007 PROTEIN"/>
    <property type="match status" value="1"/>
</dbReference>
<accession>A0A2T0SVX3</accession>
<keyword evidence="3" id="KW-1185">Reference proteome</keyword>
<dbReference type="InterPro" id="IPR002850">
    <property type="entry name" value="PIN_toxin-like"/>
</dbReference>
<dbReference type="PANTHER" id="PTHR34610">
    <property type="entry name" value="SSL7007 PROTEIN"/>
    <property type="match status" value="1"/>
</dbReference>
<feature type="domain" description="PIN" evidence="1">
    <location>
        <begin position="7"/>
        <end position="115"/>
    </location>
</feature>
<dbReference type="SUPFAM" id="SSF88723">
    <property type="entry name" value="PIN domain-like"/>
    <property type="match status" value="1"/>
</dbReference>
<dbReference type="RefSeq" id="WP_106138265.1">
    <property type="nucleotide sequence ID" value="NZ_PVTE01000010.1"/>
</dbReference>
<evidence type="ECO:0000313" key="3">
    <source>
        <dbReference type="Proteomes" id="UP000238375"/>
    </source>
</evidence>
<dbReference type="NCBIfam" id="TIGR00305">
    <property type="entry name" value="putative toxin-antitoxin system toxin component, PIN family"/>
    <property type="match status" value="1"/>
</dbReference>